<accession>A0A329UI25</accession>
<comment type="caution">
    <text evidence="1">The sequence shown here is derived from an EMBL/GenBank/DDBJ whole genome shotgun (WGS) entry which is preliminary data.</text>
</comment>
<reference evidence="1 2" key="1">
    <citation type="submission" date="2018-02" db="EMBL/GenBank/DDBJ databases">
        <title>Complete genome sequencing of Faecalibacterium prausnitzii strains isolated from the human gut.</title>
        <authorList>
            <person name="Fitzgerald B.C."/>
            <person name="Shkoporov A.N."/>
            <person name="Ross P.R."/>
            <person name="Hill C."/>
        </authorList>
    </citation>
    <scope>NUCLEOTIDE SEQUENCE [LARGE SCALE GENOMIC DNA]</scope>
    <source>
        <strain evidence="1 2">APC923/51-1</strain>
    </source>
</reference>
<organism evidence="1 2">
    <name type="scientific">Faecalibacterium prausnitzii</name>
    <dbReference type="NCBI Taxonomy" id="853"/>
    <lineage>
        <taxon>Bacteria</taxon>
        <taxon>Bacillati</taxon>
        <taxon>Bacillota</taxon>
        <taxon>Clostridia</taxon>
        <taxon>Eubacteriales</taxon>
        <taxon>Oscillospiraceae</taxon>
        <taxon>Faecalibacterium</taxon>
    </lineage>
</organism>
<dbReference type="Proteomes" id="UP000251281">
    <property type="component" value="Unassembled WGS sequence"/>
</dbReference>
<sequence length="96" mass="11219">MKVIELKPEESETLERAFYEADSYERLISVLGRNLNAEASADAKEIIIHYAELCRASQMKLKMVQDTIISRYTEPEDEIKRFWFDIARGEVHLLDP</sequence>
<dbReference type="RefSeq" id="WP_112089927.1">
    <property type="nucleotide sequence ID" value="NZ_PRLD01000001.1"/>
</dbReference>
<evidence type="ECO:0000313" key="2">
    <source>
        <dbReference type="Proteomes" id="UP000251281"/>
    </source>
</evidence>
<protein>
    <submittedName>
        <fullName evidence="1">Uncharacterized protein</fullName>
    </submittedName>
</protein>
<evidence type="ECO:0000313" key="1">
    <source>
        <dbReference type="EMBL" id="RAW60703.1"/>
    </source>
</evidence>
<name>A0A329UI25_9FIRM</name>
<dbReference type="AlphaFoldDB" id="A0A329UI25"/>
<proteinExistence type="predicted"/>
<dbReference type="EMBL" id="PRLD01000001">
    <property type="protein sequence ID" value="RAW60703.1"/>
    <property type="molecule type" value="Genomic_DNA"/>
</dbReference>
<gene>
    <name evidence="1" type="ORF">C4N24_00940</name>
</gene>